<feature type="transmembrane region" description="Helical" evidence="1">
    <location>
        <begin position="7"/>
        <end position="28"/>
    </location>
</feature>
<keyword evidence="1" id="KW-0472">Membrane</keyword>
<evidence type="ECO:0000256" key="1">
    <source>
        <dbReference type="SAM" id="Phobius"/>
    </source>
</evidence>
<dbReference type="Proteomes" id="UP000295124">
    <property type="component" value="Unassembled WGS sequence"/>
</dbReference>
<keyword evidence="3" id="KW-1185">Reference proteome</keyword>
<gene>
    <name evidence="2" type="ORF">E1263_09785</name>
</gene>
<keyword evidence="1" id="KW-0812">Transmembrane</keyword>
<protein>
    <submittedName>
        <fullName evidence="2">Uncharacterized protein</fullName>
    </submittedName>
</protein>
<sequence length="70" mass="7425">MKRSSRRVLQVAGTILAGTAFVAVLFIGHHEPESRIWKTAASVTVTLAEKIRGKSITPGAVADLLPGDAR</sequence>
<dbReference type="AlphaFoldDB" id="A0A4R4ZUI1"/>
<evidence type="ECO:0000313" key="3">
    <source>
        <dbReference type="Proteomes" id="UP000295124"/>
    </source>
</evidence>
<name>A0A4R4ZUI1_9ACTN</name>
<dbReference type="RefSeq" id="WP_132166889.1">
    <property type="nucleotide sequence ID" value="NZ_SMKX01000021.1"/>
</dbReference>
<evidence type="ECO:0000313" key="2">
    <source>
        <dbReference type="EMBL" id="TDD60732.1"/>
    </source>
</evidence>
<comment type="caution">
    <text evidence="2">The sequence shown here is derived from an EMBL/GenBank/DDBJ whole genome shotgun (WGS) entry which is preliminary data.</text>
</comment>
<organism evidence="2 3">
    <name type="scientific">Kribbella antibiotica</name>
    <dbReference type="NCBI Taxonomy" id="190195"/>
    <lineage>
        <taxon>Bacteria</taxon>
        <taxon>Bacillati</taxon>
        <taxon>Actinomycetota</taxon>
        <taxon>Actinomycetes</taxon>
        <taxon>Propionibacteriales</taxon>
        <taxon>Kribbellaceae</taxon>
        <taxon>Kribbella</taxon>
    </lineage>
</organism>
<dbReference type="EMBL" id="SMKX01000021">
    <property type="protein sequence ID" value="TDD60732.1"/>
    <property type="molecule type" value="Genomic_DNA"/>
</dbReference>
<reference evidence="2 3" key="1">
    <citation type="submission" date="2019-03" db="EMBL/GenBank/DDBJ databases">
        <title>Draft genome sequences of novel Actinobacteria.</title>
        <authorList>
            <person name="Sahin N."/>
            <person name="Ay H."/>
            <person name="Saygin H."/>
        </authorList>
    </citation>
    <scope>NUCLEOTIDE SEQUENCE [LARGE SCALE GENOMIC DNA]</scope>
    <source>
        <strain evidence="2 3">JCM 13523</strain>
    </source>
</reference>
<keyword evidence="1" id="KW-1133">Transmembrane helix</keyword>
<proteinExistence type="predicted"/>
<accession>A0A4R4ZUI1</accession>